<evidence type="ECO:0000259" key="6">
    <source>
        <dbReference type="Pfam" id="PF04542"/>
    </source>
</evidence>
<proteinExistence type="inferred from homology"/>
<dbReference type="EMBL" id="FOYM01000028">
    <property type="protein sequence ID" value="SFR13453.1"/>
    <property type="molecule type" value="Genomic_DNA"/>
</dbReference>
<dbReference type="SUPFAM" id="SSF88946">
    <property type="entry name" value="Sigma2 domain of RNA polymerase sigma factors"/>
    <property type="match status" value="1"/>
</dbReference>
<evidence type="ECO:0000256" key="4">
    <source>
        <dbReference type="ARBA" id="ARBA00023163"/>
    </source>
</evidence>
<dbReference type="InterPro" id="IPR014284">
    <property type="entry name" value="RNA_pol_sigma-70_dom"/>
</dbReference>
<dbReference type="RefSeq" id="WP_092486151.1">
    <property type="nucleotide sequence ID" value="NZ_FOYM01000028.1"/>
</dbReference>
<evidence type="ECO:0000256" key="2">
    <source>
        <dbReference type="ARBA" id="ARBA00023015"/>
    </source>
</evidence>
<dbReference type="Gene3D" id="1.10.10.10">
    <property type="entry name" value="Winged helix-like DNA-binding domain superfamily/Winged helix DNA-binding domain"/>
    <property type="match status" value="1"/>
</dbReference>
<feature type="domain" description="RNA polymerase sigma factor 70 region 4 type 2" evidence="7">
    <location>
        <begin position="119"/>
        <end position="170"/>
    </location>
</feature>
<organism evidence="8 9">
    <name type="scientific">Desulfoscipio geothermicus DSM 3669</name>
    <dbReference type="NCBI Taxonomy" id="1121426"/>
    <lineage>
        <taxon>Bacteria</taxon>
        <taxon>Bacillati</taxon>
        <taxon>Bacillota</taxon>
        <taxon>Clostridia</taxon>
        <taxon>Eubacteriales</taxon>
        <taxon>Desulfallaceae</taxon>
        <taxon>Desulfoscipio</taxon>
    </lineage>
</organism>
<keyword evidence="3" id="KW-0731">Sigma factor</keyword>
<dbReference type="NCBIfam" id="TIGR02937">
    <property type="entry name" value="sigma70-ECF"/>
    <property type="match status" value="1"/>
</dbReference>
<dbReference type="PANTHER" id="PTHR43133:SF51">
    <property type="entry name" value="RNA POLYMERASE SIGMA FACTOR"/>
    <property type="match status" value="1"/>
</dbReference>
<dbReference type="STRING" id="39060.SAMN05660706_1281"/>
<dbReference type="OrthoDB" id="2080364at2"/>
<dbReference type="AlphaFoldDB" id="A0A1I6E6U9"/>
<dbReference type="Pfam" id="PF08281">
    <property type="entry name" value="Sigma70_r4_2"/>
    <property type="match status" value="1"/>
</dbReference>
<dbReference type="InterPro" id="IPR013324">
    <property type="entry name" value="RNA_pol_sigma_r3/r4-like"/>
</dbReference>
<evidence type="ECO:0000313" key="8">
    <source>
        <dbReference type="EMBL" id="SFR13453.1"/>
    </source>
</evidence>
<name>A0A1I6E6U9_9FIRM</name>
<dbReference type="GO" id="GO:0003677">
    <property type="term" value="F:DNA binding"/>
    <property type="evidence" value="ECO:0007669"/>
    <property type="project" value="InterPro"/>
</dbReference>
<keyword evidence="9" id="KW-1185">Reference proteome</keyword>
<comment type="similarity">
    <text evidence="1">Belongs to the sigma-70 factor family. ECF subfamily.</text>
</comment>
<dbReference type="InterPro" id="IPR036388">
    <property type="entry name" value="WH-like_DNA-bd_sf"/>
</dbReference>
<reference evidence="9" key="1">
    <citation type="submission" date="2016-10" db="EMBL/GenBank/DDBJ databases">
        <authorList>
            <person name="Varghese N."/>
            <person name="Submissions S."/>
        </authorList>
    </citation>
    <scope>NUCLEOTIDE SEQUENCE [LARGE SCALE GENOMIC DNA]</scope>
    <source>
        <strain evidence="9">DSM 3669</strain>
    </source>
</reference>
<dbReference type="InterPro" id="IPR039425">
    <property type="entry name" value="RNA_pol_sigma-70-like"/>
</dbReference>
<keyword evidence="4" id="KW-0804">Transcription</keyword>
<feature type="region of interest" description="Disordered" evidence="5">
    <location>
        <begin position="175"/>
        <end position="194"/>
    </location>
</feature>
<evidence type="ECO:0000256" key="1">
    <source>
        <dbReference type="ARBA" id="ARBA00010641"/>
    </source>
</evidence>
<dbReference type="SUPFAM" id="SSF88659">
    <property type="entry name" value="Sigma3 and sigma4 domains of RNA polymerase sigma factors"/>
    <property type="match status" value="1"/>
</dbReference>
<evidence type="ECO:0000313" key="9">
    <source>
        <dbReference type="Proteomes" id="UP000199584"/>
    </source>
</evidence>
<dbReference type="CDD" id="cd06171">
    <property type="entry name" value="Sigma70_r4"/>
    <property type="match status" value="1"/>
</dbReference>
<dbReference type="Gene3D" id="1.10.1740.10">
    <property type="match status" value="1"/>
</dbReference>
<dbReference type="GO" id="GO:0016987">
    <property type="term" value="F:sigma factor activity"/>
    <property type="evidence" value="ECO:0007669"/>
    <property type="project" value="UniProtKB-KW"/>
</dbReference>
<dbReference type="InterPro" id="IPR013249">
    <property type="entry name" value="RNA_pol_sigma70_r4_t2"/>
</dbReference>
<dbReference type="Pfam" id="PF04542">
    <property type="entry name" value="Sigma70_r2"/>
    <property type="match status" value="1"/>
</dbReference>
<protein>
    <submittedName>
        <fullName evidence="8">RNA polymerase sigma-70 factor, ECF subfamily</fullName>
    </submittedName>
</protein>
<sequence>MNTETIVSKIKSGDVQALRFVYELFYRPVYQAAYYITNDTGLAEDAVHEVFLKIKHKIEQLEDPSKLEAWLCRMAVNTARDIIRHRSRNTLYMEPRSIYSDNQLLSPDTILLIEEDKQVIKQKINSLQPEYRQILYLKYYRDMSCEEISTALDLPVGTVKSRLFHARQKIRKLTESEGNFPHHNTVKINPEEAK</sequence>
<dbReference type="InterPro" id="IPR007627">
    <property type="entry name" value="RNA_pol_sigma70_r2"/>
</dbReference>
<dbReference type="PANTHER" id="PTHR43133">
    <property type="entry name" value="RNA POLYMERASE ECF-TYPE SIGMA FACTO"/>
    <property type="match status" value="1"/>
</dbReference>
<dbReference type="InterPro" id="IPR013325">
    <property type="entry name" value="RNA_pol_sigma_r2"/>
</dbReference>
<evidence type="ECO:0000259" key="7">
    <source>
        <dbReference type="Pfam" id="PF08281"/>
    </source>
</evidence>
<gene>
    <name evidence="8" type="ORF">SAMN05660706_1281</name>
</gene>
<keyword evidence="2" id="KW-0805">Transcription regulation</keyword>
<dbReference type="Proteomes" id="UP000199584">
    <property type="component" value="Unassembled WGS sequence"/>
</dbReference>
<dbReference type="GO" id="GO:0006352">
    <property type="term" value="P:DNA-templated transcription initiation"/>
    <property type="evidence" value="ECO:0007669"/>
    <property type="project" value="InterPro"/>
</dbReference>
<feature type="domain" description="RNA polymerase sigma-70 region 2" evidence="6">
    <location>
        <begin position="22"/>
        <end position="88"/>
    </location>
</feature>
<evidence type="ECO:0000256" key="3">
    <source>
        <dbReference type="ARBA" id="ARBA00023082"/>
    </source>
</evidence>
<evidence type="ECO:0000256" key="5">
    <source>
        <dbReference type="SAM" id="MobiDB-lite"/>
    </source>
</evidence>
<accession>A0A1I6E6U9</accession>